<dbReference type="KEGG" id="mur:EQY75_03330"/>
<dbReference type="OrthoDB" id="2987292at2"/>
<gene>
    <name evidence="2" type="ORF">EQY75_03330</name>
</gene>
<reference evidence="2 3" key="1">
    <citation type="submission" date="2019-01" db="EMBL/GenBank/DDBJ databases">
        <title>Muriicola soli sp. nov., isolated from soil.</title>
        <authorList>
            <person name="Kang H.J."/>
            <person name="Kim S.B."/>
        </authorList>
    </citation>
    <scope>NUCLEOTIDE SEQUENCE [LARGE SCALE GENOMIC DNA]</scope>
    <source>
        <strain evidence="2 3">MMS17-SY002</strain>
    </source>
</reference>
<dbReference type="RefSeq" id="WP_129602866.1">
    <property type="nucleotide sequence ID" value="NZ_CP035544.1"/>
</dbReference>
<dbReference type="Gene3D" id="3.90.320.10">
    <property type="match status" value="1"/>
</dbReference>
<feature type="domain" description="PD-(D/E)XK endonuclease-like" evidence="1">
    <location>
        <begin position="36"/>
        <end position="247"/>
    </location>
</feature>
<evidence type="ECO:0000313" key="2">
    <source>
        <dbReference type="EMBL" id="QBA63662.1"/>
    </source>
</evidence>
<keyword evidence="3" id="KW-1185">Reference proteome</keyword>
<dbReference type="EMBL" id="CP035544">
    <property type="protein sequence ID" value="QBA63662.1"/>
    <property type="molecule type" value="Genomic_DNA"/>
</dbReference>
<dbReference type="Proteomes" id="UP000290889">
    <property type="component" value="Chromosome"/>
</dbReference>
<dbReference type="InterPro" id="IPR011604">
    <property type="entry name" value="PDDEXK-like_dom_sf"/>
</dbReference>
<name>A0A411E7M0_9FLAO</name>
<dbReference type="AlphaFoldDB" id="A0A411E7M0"/>
<dbReference type="InterPro" id="IPR038726">
    <property type="entry name" value="PDDEXK_AddAB-type"/>
</dbReference>
<organism evidence="2 3">
    <name type="scientific">Muriicola soli</name>
    <dbReference type="NCBI Taxonomy" id="2507538"/>
    <lineage>
        <taxon>Bacteria</taxon>
        <taxon>Pseudomonadati</taxon>
        <taxon>Bacteroidota</taxon>
        <taxon>Flavobacteriia</taxon>
        <taxon>Flavobacteriales</taxon>
        <taxon>Flavobacteriaceae</taxon>
        <taxon>Muriicola</taxon>
    </lineage>
</organism>
<proteinExistence type="predicted"/>
<evidence type="ECO:0000313" key="3">
    <source>
        <dbReference type="Proteomes" id="UP000290889"/>
    </source>
</evidence>
<evidence type="ECO:0000259" key="1">
    <source>
        <dbReference type="Pfam" id="PF12705"/>
    </source>
</evidence>
<dbReference type="Pfam" id="PF12705">
    <property type="entry name" value="PDDEXK_1"/>
    <property type="match status" value="1"/>
</dbReference>
<accession>A0A411E7M0</accession>
<sequence length="297" mass="34368">MKDELNLLKNDKARLKELQYIVEMEEWITQEYEANYERLRLMEGGHSITPEIKRQGLLQVLMYFRKMREVAESVTETEVKLTLPEQTSPKGNRFTIEGVVDIIREKDTTTMYDVKTHDADYVKANKEDYVDQLNVYTHIWQNLRKEKLTGTAIIATQFPRSLKKAIDADAEEKLQKELDNWDPVIPIPFSQEKVEDTITKFACVVDKIENRDFHPPGTEVLQERIKGTRQRFATRVCRNCDARFSCDAYRGYSQKTGSFSGGFAEYISDLGNSDEVENFTNTNAFEAPPPTNIDDLI</sequence>
<protein>
    <recommendedName>
        <fullName evidence="1">PD-(D/E)XK endonuclease-like domain-containing protein</fullName>
    </recommendedName>
</protein>